<name>A0ABS0D213_9NOCA</name>
<comment type="caution">
    <text evidence="2">The sequence shown here is derived from an EMBL/GenBank/DDBJ whole genome shotgun (WGS) entry which is preliminary data.</text>
</comment>
<gene>
    <name evidence="2" type="ORF">IU459_32175</name>
</gene>
<evidence type="ECO:0000313" key="3">
    <source>
        <dbReference type="Proteomes" id="UP000702209"/>
    </source>
</evidence>
<reference evidence="2 3" key="1">
    <citation type="submission" date="2020-10" db="EMBL/GenBank/DDBJ databases">
        <title>Identification of Nocardia species via Next-generation sequencing and recognition of intraspecies genetic diversity.</title>
        <authorList>
            <person name="Li P."/>
            <person name="Li P."/>
            <person name="Lu B."/>
        </authorList>
    </citation>
    <scope>NUCLEOTIDE SEQUENCE [LARGE SCALE GENOMIC DNA]</scope>
    <source>
        <strain evidence="2 3">BJ06-0157</strain>
    </source>
</reference>
<organism evidence="2 3">
    <name type="scientific">Nocardia amamiensis</name>
    <dbReference type="NCBI Taxonomy" id="404578"/>
    <lineage>
        <taxon>Bacteria</taxon>
        <taxon>Bacillati</taxon>
        <taxon>Actinomycetota</taxon>
        <taxon>Actinomycetes</taxon>
        <taxon>Mycobacteriales</taxon>
        <taxon>Nocardiaceae</taxon>
        <taxon>Nocardia</taxon>
    </lineage>
</organism>
<evidence type="ECO:0000256" key="1">
    <source>
        <dbReference type="SAM" id="MobiDB-lite"/>
    </source>
</evidence>
<dbReference type="Proteomes" id="UP000702209">
    <property type="component" value="Unassembled WGS sequence"/>
</dbReference>
<accession>A0ABS0D213</accession>
<feature type="compositionally biased region" description="Low complexity" evidence="1">
    <location>
        <begin position="9"/>
        <end position="24"/>
    </location>
</feature>
<dbReference type="RefSeq" id="WP_195133351.1">
    <property type="nucleotide sequence ID" value="NZ_JADLQX010000038.1"/>
</dbReference>
<protein>
    <submittedName>
        <fullName evidence="2">Uncharacterized protein</fullName>
    </submittedName>
</protein>
<dbReference type="EMBL" id="JADLQX010000038">
    <property type="protein sequence ID" value="MBF6302163.1"/>
    <property type="molecule type" value="Genomic_DNA"/>
</dbReference>
<evidence type="ECO:0000313" key="2">
    <source>
        <dbReference type="EMBL" id="MBF6302163.1"/>
    </source>
</evidence>
<proteinExistence type="predicted"/>
<feature type="region of interest" description="Disordered" evidence="1">
    <location>
        <begin position="1"/>
        <end position="26"/>
    </location>
</feature>
<keyword evidence="3" id="KW-1185">Reference proteome</keyword>
<sequence>MESDKATRETPASEPASTSASSSAVVREDDLRRLLTMSEPSARLVLEEGRVRIEQGSEAEPLGMLIVTRADLADRLGHDPTTTALTEQATELNNEIRLRGA</sequence>